<evidence type="ECO:0000256" key="6">
    <source>
        <dbReference type="ARBA" id="ARBA00023316"/>
    </source>
</evidence>
<evidence type="ECO:0000313" key="7">
    <source>
        <dbReference type="EMBL" id="CAB4908112.1"/>
    </source>
</evidence>
<organism evidence="8">
    <name type="scientific">freshwater metagenome</name>
    <dbReference type="NCBI Taxonomy" id="449393"/>
    <lineage>
        <taxon>unclassified sequences</taxon>
        <taxon>metagenomes</taxon>
        <taxon>ecological metagenomes</taxon>
    </lineage>
</organism>
<dbReference type="GO" id="GO:0016829">
    <property type="term" value="F:lyase activity"/>
    <property type="evidence" value="ECO:0007669"/>
    <property type="project" value="UniProtKB-KW"/>
</dbReference>
<keyword evidence="6" id="KW-0961">Cell wall biogenesis/degradation</keyword>
<dbReference type="InterPro" id="IPR003770">
    <property type="entry name" value="MLTG-like"/>
</dbReference>
<proteinExistence type="inferred from homology"/>
<keyword evidence="2" id="KW-0812">Transmembrane</keyword>
<keyword evidence="5" id="KW-0456">Lyase</keyword>
<dbReference type="HAMAP" id="MF_02065">
    <property type="entry name" value="MltG"/>
    <property type="match status" value="1"/>
</dbReference>
<dbReference type="PANTHER" id="PTHR30518:SF2">
    <property type="entry name" value="ENDOLYTIC MUREIN TRANSGLYCOSYLASE"/>
    <property type="match status" value="1"/>
</dbReference>
<dbReference type="EMBL" id="CAFBMC010000094">
    <property type="protein sequence ID" value="CAB4908112.1"/>
    <property type="molecule type" value="Genomic_DNA"/>
</dbReference>
<evidence type="ECO:0000256" key="3">
    <source>
        <dbReference type="ARBA" id="ARBA00022989"/>
    </source>
</evidence>
<dbReference type="Pfam" id="PF02618">
    <property type="entry name" value="YceG"/>
    <property type="match status" value="1"/>
</dbReference>
<evidence type="ECO:0000256" key="2">
    <source>
        <dbReference type="ARBA" id="ARBA00022692"/>
    </source>
</evidence>
<evidence type="ECO:0000256" key="1">
    <source>
        <dbReference type="ARBA" id="ARBA00022475"/>
    </source>
</evidence>
<sequence>MTPKSRQKVFIASAIAVVALIAVFFLTKSAPDFSGPGQGKAIVIVVRGDSISGIANALTEADVVASPEAFINAANANAKSKSIGPGRYSMLKEMSGAGAVELMLDPKSRADSRLVLPEGLRINQSLAQASAATSIPVETFTESLKNAQALGLPGYAKGNAEGFLFPASYDLAGDETADTTLQMLFQCFNQASKEMNLEASAAALGRTAYDVMKVASLVQAEGHPNDYAKIARVIYNRLAIGMPLQLDTTVAYGLGITKLSLSANELRSNTPFNTYVNPGLPKTPINSPGAAAIKAALNPAKGPWLYFVTVNLDTGETKFAKNYNKFLKAKAELQNYLRNHG</sequence>
<dbReference type="AlphaFoldDB" id="A0A6J7SQA8"/>
<gene>
    <name evidence="7" type="ORF">UFOPK3495_01397</name>
    <name evidence="8" type="ORF">UFOPK4237_01721</name>
</gene>
<evidence type="ECO:0000256" key="4">
    <source>
        <dbReference type="ARBA" id="ARBA00023136"/>
    </source>
</evidence>
<reference evidence="8" key="1">
    <citation type="submission" date="2020-05" db="EMBL/GenBank/DDBJ databases">
        <authorList>
            <person name="Chiriac C."/>
            <person name="Salcher M."/>
            <person name="Ghai R."/>
            <person name="Kavagutti S V."/>
        </authorList>
    </citation>
    <scope>NUCLEOTIDE SEQUENCE</scope>
</reference>
<keyword evidence="3" id="KW-1133">Transmembrane helix</keyword>
<dbReference type="EMBL" id="CAFBPZ010000182">
    <property type="protein sequence ID" value="CAB5043201.1"/>
    <property type="molecule type" value="Genomic_DNA"/>
</dbReference>
<protein>
    <submittedName>
        <fullName evidence="8">Unannotated protein</fullName>
    </submittedName>
</protein>
<dbReference type="CDD" id="cd08010">
    <property type="entry name" value="MltG_like"/>
    <property type="match status" value="1"/>
</dbReference>
<keyword evidence="1" id="KW-1003">Cell membrane</keyword>
<dbReference type="GO" id="GO:0071555">
    <property type="term" value="P:cell wall organization"/>
    <property type="evidence" value="ECO:0007669"/>
    <property type="project" value="UniProtKB-KW"/>
</dbReference>
<accession>A0A6J7SQA8</accession>
<dbReference type="PANTHER" id="PTHR30518">
    <property type="entry name" value="ENDOLYTIC MUREIN TRANSGLYCOSYLASE"/>
    <property type="match status" value="1"/>
</dbReference>
<dbReference type="Gene3D" id="3.30.1490.480">
    <property type="entry name" value="Endolytic murein transglycosylase"/>
    <property type="match status" value="1"/>
</dbReference>
<keyword evidence="4" id="KW-0472">Membrane</keyword>
<name>A0A6J7SQA8_9ZZZZ</name>
<dbReference type="NCBIfam" id="TIGR00247">
    <property type="entry name" value="endolytic transglycosylase MltG"/>
    <property type="match status" value="1"/>
</dbReference>
<evidence type="ECO:0000256" key="5">
    <source>
        <dbReference type="ARBA" id="ARBA00023239"/>
    </source>
</evidence>
<evidence type="ECO:0000313" key="8">
    <source>
        <dbReference type="EMBL" id="CAB5043201.1"/>
    </source>
</evidence>